<dbReference type="InterPro" id="IPR029063">
    <property type="entry name" value="SAM-dependent_MTases_sf"/>
</dbReference>
<dbReference type="GO" id="GO:0006298">
    <property type="term" value="P:mismatch repair"/>
    <property type="evidence" value="ECO:0007669"/>
    <property type="project" value="TreeGrafter"/>
</dbReference>
<dbReference type="PRINTS" id="PR00505">
    <property type="entry name" value="D12N6MTFRASE"/>
</dbReference>
<dbReference type="InterPro" id="IPR023095">
    <property type="entry name" value="Ade_MeTrfase_dom_2"/>
</dbReference>
<dbReference type="SUPFAM" id="SSF53335">
    <property type="entry name" value="S-adenosyl-L-methionine-dependent methyltransferases"/>
    <property type="match status" value="1"/>
</dbReference>
<dbReference type="AlphaFoldDB" id="A0A4V3D7V4"/>
<proteinExistence type="inferred from homology"/>
<dbReference type="GO" id="GO:0032259">
    <property type="term" value="P:methylation"/>
    <property type="evidence" value="ECO:0007669"/>
    <property type="project" value="UniProtKB-KW"/>
</dbReference>
<dbReference type="EMBL" id="SNYM01000004">
    <property type="protein sequence ID" value="TDQ49347.1"/>
    <property type="molecule type" value="Genomic_DNA"/>
</dbReference>
<evidence type="ECO:0000256" key="5">
    <source>
        <dbReference type="ARBA" id="ARBA00022691"/>
    </source>
</evidence>
<comment type="caution">
    <text evidence="9">The sequence shown here is derived from an EMBL/GenBank/DDBJ whole genome shotgun (WGS) entry which is preliminary data.</text>
</comment>
<keyword evidence="5 8" id="KW-0949">S-adenosyl-L-methionine</keyword>
<comment type="similarity">
    <text evidence="1 8">Belongs to the N(4)/N(6)-methyltransferase family.</text>
</comment>
<keyword evidence="3 8" id="KW-0489">Methyltransferase</keyword>
<protein>
    <recommendedName>
        <fullName evidence="2 8">Site-specific DNA-methyltransferase (adenine-specific)</fullName>
        <ecNumber evidence="2 8">2.1.1.72</ecNumber>
    </recommendedName>
</protein>
<keyword evidence="10" id="KW-1185">Reference proteome</keyword>
<evidence type="ECO:0000256" key="4">
    <source>
        <dbReference type="ARBA" id="ARBA00022679"/>
    </source>
</evidence>
<evidence type="ECO:0000256" key="3">
    <source>
        <dbReference type="ARBA" id="ARBA00022603"/>
    </source>
</evidence>
<gene>
    <name evidence="9" type="ORF">EV696_10451</name>
</gene>
<evidence type="ECO:0000313" key="9">
    <source>
        <dbReference type="EMBL" id="TDQ49347.1"/>
    </source>
</evidence>
<dbReference type="GO" id="GO:0043565">
    <property type="term" value="F:sequence-specific DNA binding"/>
    <property type="evidence" value="ECO:0007669"/>
    <property type="project" value="TreeGrafter"/>
</dbReference>
<dbReference type="Pfam" id="PF02086">
    <property type="entry name" value="MethyltransfD12"/>
    <property type="match status" value="1"/>
</dbReference>
<dbReference type="InterPro" id="IPR012263">
    <property type="entry name" value="M_m6A_EcoRV"/>
</dbReference>
<feature type="binding site" evidence="7">
    <location>
        <position position="188"/>
    </location>
    <ligand>
        <name>S-adenosyl-L-methionine</name>
        <dbReference type="ChEBI" id="CHEBI:59789"/>
    </ligand>
</feature>
<dbReference type="Gene3D" id="1.10.1020.10">
    <property type="entry name" value="Adenine-specific Methyltransferase, Domain 2"/>
    <property type="match status" value="1"/>
</dbReference>
<evidence type="ECO:0000313" key="10">
    <source>
        <dbReference type="Proteomes" id="UP000295375"/>
    </source>
</evidence>
<dbReference type="Gene3D" id="3.40.50.150">
    <property type="entry name" value="Vaccinia Virus protein VP39"/>
    <property type="match status" value="1"/>
</dbReference>
<evidence type="ECO:0000256" key="1">
    <source>
        <dbReference type="ARBA" id="ARBA00006594"/>
    </source>
</evidence>
<dbReference type="GO" id="GO:0009307">
    <property type="term" value="P:DNA restriction-modification system"/>
    <property type="evidence" value="ECO:0007669"/>
    <property type="project" value="InterPro"/>
</dbReference>
<dbReference type="InterPro" id="IPR002052">
    <property type="entry name" value="DNA_methylase_N6_adenine_CS"/>
</dbReference>
<dbReference type="Proteomes" id="UP000295375">
    <property type="component" value="Unassembled WGS sequence"/>
</dbReference>
<sequence length="277" mass="31778">MAAGVQRPFLKWAGGKFRVLPHILQALPDGKRLIEPFVGSGALFLNTDYRSYQLADINPDLINLYQTLQKDGANFIDYVARYFTAVHNQVEKFYQHRERFNLLRVNNKRQQKEKAALFLYLNRHGYNGLCRYNSKGLFNVPFGRFKLPYFPVKEMLAFHLKAQTAEFVCADFRQVMAAAKRGDVVYCDPPYVPLSRTASFTAYAYTSFTAEAQQDLANAAARLSKKQIPVLISNHDTNETRLLYQQAAILHFPVRRFISCNGTKRLHANELLAHYAV</sequence>
<evidence type="ECO:0000256" key="2">
    <source>
        <dbReference type="ARBA" id="ARBA00011900"/>
    </source>
</evidence>
<reference evidence="9 10" key="1">
    <citation type="submission" date="2019-03" db="EMBL/GenBank/DDBJ databases">
        <title>Genomic Encyclopedia of Type Strains, Phase IV (KMG-IV): sequencing the most valuable type-strain genomes for metagenomic binning, comparative biology and taxonomic classification.</title>
        <authorList>
            <person name="Goeker M."/>
        </authorList>
    </citation>
    <scope>NUCLEOTIDE SEQUENCE [LARGE SCALE GENOMIC DNA]</scope>
    <source>
        <strain evidence="9 10">DSM 103792</strain>
    </source>
</reference>
<accession>A0A4V3D7V4</accession>
<comment type="catalytic activity">
    <reaction evidence="6 8">
        <text>a 2'-deoxyadenosine in DNA + S-adenosyl-L-methionine = an N(6)-methyl-2'-deoxyadenosine in DNA + S-adenosyl-L-homocysteine + H(+)</text>
        <dbReference type="Rhea" id="RHEA:15197"/>
        <dbReference type="Rhea" id="RHEA-COMP:12418"/>
        <dbReference type="Rhea" id="RHEA-COMP:12419"/>
        <dbReference type="ChEBI" id="CHEBI:15378"/>
        <dbReference type="ChEBI" id="CHEBI:57856"/>
        <dbReference type="ChEBI" id="CHEBI:59789"/>
        <dbReference type="ChEBI" id="CHEBI:90615"/>
        <dbReference type="ChEBI" id="CHEBI:90616"/>
        <dbReference type="EC" id="2.1.1.72"/>
    </reaction>
</comment>
<dbReference type="GO" id="GO:1904047">
    <property type="term" value="F:S-adenosyl-L-methionine binding"/>
    <property type="evidence" value="ECO:0007669"/>
    <property type="project" value="TreeGrafter"/>
</dbReference>
<organism evidence="9 10">
    <name type="scientific">Permianibacter aggregans</name>
    <dbReference type="NCBI Taxonomy" id="1510150"/>
    <lineage>
        <taxon>Bacteria</taxon>
        <taxon>Pseudomonadati</taxon>
        <taxon>Pseudomonadota</taxon>
        <taxon>Gammaproteobacteria</taxon>
        <taxon>Pseudomonadales</taxon>
        <taxon>Pseudomonadaceae</taxon>
        <taxon>Permianibacter</taxon>
    </lineage>
</organism>
<evidence type="ECO:0000256" key="8">
    <source>
        <dbReference type="RuleBase" id="RU361257"/>
    </source>
</evidence>
<feature type="binding site" evidence="7">
    <location>
        <position position="16"/>
    </location>
    <ligand>
        <name>S-adenosyl-L-methionine</name>
        <dbReference type="ChEBI" id="CHEBI:59789"/>
    </ligand>
</feature>
<dbReference type="NCBIfam" id="TIGR00571">
    <property type="entry name" value="dam"/>
    <property type="match status" value="1"/>
</dbReference>
<dbReference type="PANTHER" id="PTHR30481">
    <property type="entry name" value="DNA ADENINE METHYLASE"/>
    <property type="match status" value="1"/>
</dbReference>
<dbReference type="OrthoDB" id="9805629at2"/>
<dbReference type="PROSITE" id="PS00092">
    <property type="entry name" value="N6_MTASE"/>
    <property type="match status" value="1"/>
</dbReference>
<evidence type="ECO:0000256" key="6">
    <source>
        <dbReference type="ARBA" id="ARBA00047942"/>
    </source>
</evidence>
<dbReference type="InterPro" id="IPR012327">
    <property type="entry name" value="MeTrfase_D12"/>
</dbReference>
<feature type="binding site" evidence="7">
    <location>
        <position position="56"/>
    </location>
    <ligand>
        <name>S-adenosyl-L-methionine</name>
        <dbReference type="ChEBI" id="CHEBI:59789"/>
    </ligand>
</feature>
<name>A0A4V3D7V4_9GAMM</name>
<dbReference type="PANTHER" id="PTHR30481:SF3">
    <property type="entry name" value="DNA ADENINE METHYLASE"/>
    <property type="match status" value="1"/>
</dbReference>
<feature type="binding site" evidence="7">
    <location>
        <position position="12"/>
    </location>
    <ligand>
        <name>S-adenosyl-L-methionine</name>
        <dbReference type="ChEBI" id="CHEBI:59789"/>
    </ligand>
</feature>
<keyword evidence="4 8" id="KW-0808">Transferase</keyword>
<dbReference type="EC" id="2.1.1.72" evidence="2 8"/>
<dbReference type="GO" id="GO:0009007">
    <property type="term" value="F:site-specific DNA-methyltransferase (adenine-specific) activity"/>
    <property type="evidence" value="ECO:0007669"/>
    <property type="project" value="UniProtKB-UniRule"/>
</dbReference>
<evidence type="ECO:0000256" key="7">
    <source>
        <dbReference type="PIRSR" id="PIRSR000398-1"/>
    </source>
</evidence>
<dbReference type="PIRSF" id="PIRSF000398">
    <property type="entry name" value="M_m6A_EcoRV"/>
    <property type="match status" value="1"/>
</dbReference>